<evidence type="ECO:0000313" key="1">
    <source>
        <dbReference type="EMBL" id="KAI4591217.1"/>
    </source>
</evidence>
<name>A0ACB9VNC4_9CETA</name>
<proteinExistence type="predicted"/>
<accession>A0ACB9VNC4</accession>
<reference evidence="1" key="1">
    <citation type="submission" date="2022-03" db="EMBL/GenBank/DDBJ databases">
        <title>Genomic analyses of argali, domestic sheep and their hybrids provide insights into chromosomal evolution, heterosis and genetic basis of agronomic traits.</title>
        <authorList>
            <person name="Li M."/>
        </authorList>
    </citation>
    <scope>NUCLEOTIDE SEQUENCE</scope>
    <source>
        <strain evidence="1">F1 hybrid</strain>
    </source>
</reference>
<dbReference type="Proteomes" id="UP001057279">
    <property type="component" value="Linkage Group LG01"/>
</dbReference>
<sequence>MGAPHQEAGWSSRPLPDRPRGCTRSATCSEAALATGGSTRGGDNSAVLRPRDGVLRSQSSFRAEWRGWTLISLEKDEPSHHKKENLLSPNGCKEAKLTFPNDYYDSLAFKRRANDKEISSIDKIDLLEPSFTMSSDTNIESAHSQSSEFEDSIDYAFLNETYTIHYSESKLKSESLIHLNSELDSEMQKREEVFFDILEHEGNKTTDLERIYKISYDDYKKAAEDVQKPDIDEDSQQEYHSAEEQECINNHLSFDQAKTLDIPSLEVLRLRNSGCEVKCASNLEDSHVKLESNSSISLDSVDVYGREDSPHVSTFQNSVMLRAFHEPKYGKRKEQETSVMLHTVLDEVVLRSSHLEHKESQSKGFLNPQKALKTKIYTRKMNPQLTESKDSIGNVIVEDKMLQHLDNPGTLPQDKDLETLLQSCKDCQTSSVFDDSVISACGYSHYESLQSTPNPALDVSITLPRSAIRDNQAVEESGSLKVANGNTISKAHFHNMEGPCPKSVTDAASCTVTIDQMVDVSTDFRACFTASKATSARSSVVSTSSNTEITMMNKKRPSEWQSEKQRSVACNTDWSYIQDTEDPQMTMAKGPAGKSLSVDNLKSNGNVLNKDSLELKTFEFTDLKKHSERNLSSNSTKKDLGSALLSVLGDLKVRYMNLKEKINKGIPLEELPPLSIESRLLSAFSTFAFRLMKEESHIFSGADSELDHQSTHDGSSSLKKTLSQTSLLLDNGHPKQDKSPGEGGLQNDDIDVDLSQLKLDDKDCKNYREVSEDWFDAKENLTGADFSGIQENRIEQDKGDPKFTLEIKNVEPLRRDKGYLMHVGGLCPSVSEADLRSYFQKYEISDISIYDSSPNYRYASLAFKKNSDAKMAVKEMNGIEIKGKSVNVRLVKTPGEYTSPLSSKNGNKGVKKNCKQIESTKLLPDTPIQFIPPKTLNLRSFTKIIKRLAELHPEVSRSYKELSNCTRHVVQTLDCFWPNAEVDKFFLAVHQRFFRNCPVSGRALQDPPSSVLCPFIVVPILVTLLVTVLVVWRSKRPEGIV</sequence>
<protein>
    <submittedName>
        <fullName evidence="1">Uncharacterized protein</fullName>
    </submittedName>
</protein>
<dbReference type="EMBL" id="CM043026">
    <property type="protein sequence ID" value="KAI4591217.1"/>
    <property type="molecule type" value="Genomic_DNA"/>
</dbReference>
<gene>
    <name evidence="1" type="ORF">MJG53_002266</name>
</gene>
<organism evidence="1 2">
    <name type="scientific">Ovis ammon polii x Ovis aries</name>
    <dbReference type="NCBI Taxonomy" id="2918886"/>
    <lineage>
        <taxon>Eukaryota</taxon>
        <taxon>Metazoa</taxon>
        <taxon>Chordata</taxon>
        <taxon>Craniata</taxon>
        <taxon>Vertebrata</taxon>
        <taxon>Euteleostomi</taxon>
        <taxon>Mammalia</taxon>
        <taxon>Eutheria</taxon>
        <taxon>Laurasiatheria</taxon>
        <taxon>Artiodactyla</taxon>
        <taxon>Ruminantia</taxon>
        <taxon>Pecora</taxon>
        <taxon>Bovidae</taxon>
        <taxon>Caprinae</taxon>
        <taxon>Ovis</taxon>
    </lineage>
</organism>
<keyword evidence="2" id="KW-1185">Reference proteome</keyword>
<evidence type="ECO:0000313" key="2">
    <source>
        <dbReference type="Proteomes" id="UP001057279"/>
    </source>
</evidence>
<comment type="caution">
    <text evidence="1">The sequence shown here is derived from an EMBL/GenBank/DDBJ whole genome shotgun (WGS) entry which is preliminary data.</text>
</comment>